<proteinExistence type="predicted"/>
<dbReference type="AlphaFoldDB" id="A0A8H3QT37"/>
<gene>
    <name evidence="1" type="ORF">RCL2_001512700</name>
</gene>
<dbReference type="Proteomes" id="UP000615446">
    <property type="component" value="Unassembled WGS sequence"/>
</dbReference>
<name>A0A8H3QT37_9GLOM</name>
<reference evidence="1" key="1">
    <citation type="submission" date="2019-10" db="EMBL/GenBank/DDBJ databases">
        <title>Conservation and host-specific expression of non-tandemly repeated heterogenous ribosome RNA gene in arbuscular mycorrhizal fungi.</title>
        <authorList>
            <person name="Maeda T."/>
            <person name="Kobayashi Y."/>
            <person name="Nakagawa T."/>
            <person name="Ezawa T."/>
            <person name="Yamaguchi K."/>
            <person name="Bino T."/>
            <person name="Nishimoto Y."/>
            <person name="Shigenobu S."/>
            <person name="Kawaguchi M."/>
        </authorList>
    </citation>
    <scope>NUCLEOTIDE SEQUENCE</scope>
    <source>
        <strain evidence="1">HR1</strain>
    </source>
</reference>
<dbReference type="EMBL" id="BLAL01000176">
    <property type="protein sequence ID" value="GES88159.1"/>
    <property type="molecule type" value="Genomic_DNA"/>
</dbReference>
<comment type="caution">
    <text evidence="1">The sequence shown here is derived from an EMBL/GenBank/DDBJ whole genome shotgun (WGS) entry which is preliminary data.</text>
</comment>
<sequence length="77" mass="8435">MLLFQPCYAFPFLYGFASLKYYFVKISSTCLPDGIPLHSIAKKTLSSGEISSSSFANSASSFLPVHYHHQLVGQGEA</sequence>
<evidence type="ECO:0000313" key="2">
    <source>
        <dbReference type="Proteomes" id="UP000615446"/>
    </source>
</evidence>
<protein>
    <submittedName>
        <fullName evidence="1">Uncharacterized protein</fullName>
    </submittedName>
</protein>
<organism evidence="1 2">
    <name type="scientific">Rhizophagus clarus</name>
    <dbReference type="NCBI Taxonomy" id="94130"/>
    <lineage>
        <taxon>Eukaryota</taxon>
        <taxon>Fungi</taxon>
        <taxon>Fungi incertae sedis</taxon>
        <taxon>Mucoromycota</taxon>
        <taxon>Glomeromycotina</taxon>
        <taxon>Glomeromycetes</taxon>
        <taxon>Glomerales</taxon>
        <taxon>Glomeraceae</taxon>
        <taxon>Rhizophagus</taxon>
    </lineage>
</organism>
<accession>A0A8H3QT37</accession>
<evidence type="ECO:0000313" key="1">
    <source>
        <dbReference type="EMBL" id="GES88159.1"/>
    </source>
</evidence>